<dbReference type="InterPro" id="IPR037169">
    <property type="entry name" value="Cytochrome_c_oxidase_VIc_sf"/>
</dbReference>
<comment type="similarity">
    <text evidence="3">Belongs to the cytochrome c oxidase subunit 6c family.</text>
</comment>
<dbReference type="InterPro" id="IPR051389">
    <property type="entry name" value="Cytochrome_c_oxidase_VIc"/>
</dbReference>
<reference evidence="10 11" key="1">
    <citation type="submission" date="2020-08" db="EMBL/GenBank/DDBJ databases">
        <authorList>
            <person name="Hejnol A."/>
        </authorList>
    </citation>
    <scope>NUCLEOTIDE SEQUENCE [LARGE SCALE GENOMIC DNA]</scope>
</reference>
<keyword evidence="4 9" id="KW-0812">Transmembrane</keyword>
<evidence type="ECO:0000256" key="1">
    <source>
        <dbReference type="ARBA" id="ARBA00004434"/>
    </source>
</evidence>
<protein>
    <submittedName>
        <fullName evidence="10">DgyrCDS13466</fullName>
    </submittedName>
</protein>
<sequence length="82" mass="9206">MSAARPQLRGLLKSQLKRDFSIAAVLSVGAAVMWQAVVVLPRKRRYEAFLTNLDADKEFIRMREAGVFQSVKPGGEINDEAW</sequence>
<comment type="pathway">
    <text evidence="2">Energy metabolism; oxidative phosphorylation.</text>
</comment>
<keyword evidence="8 9" id="KW-0472">Membrane</keyword>
<dbReference type="PANTHER" id="PTHR48416:SF1">
    <property type="entry name" value="CYTOCHROME C OXIDASE SUBUNIT 6C"/>
    <property type="match status" value="1"/>
</dbReference>
<dbReference type="EMBL" id="CAJFCJ010000025">
    <property type="protein sequence ID" value="CAD5125227.1"/>
    <property type="molecule type" value="Genomic_DNA"/>
</dbReference>
<dbReference type="SUPFAM" id="SSF81415">
    <property type="entry name" value="Mitochondrial cytochrome c oxidase subunit VIc"/>
    <property type="match status" value="1"/>
</dbReference>
<dbReference type="AlphaFoldDB" id="A0A7I8WAS3"/>
<keyword evidence="6 9" id="KW-1133">Transmembrane helix</keyword>
<evidence type="ECO:0000256" key="7">
    <source>
        <dbReference type="ARBA" id="ARBA00023128"/>
    </source>
</evidence>
<evidence type="ECO:0000256" key="8">
    <source>
        <dbReference type="ARBA" id="ARBA00023136"/>
    </source>
</evidence>
<evidence type="ECO:0000256" key="2">
    <source>
        <dbReference type="ARBA" id="ARBA00004673"/>
    </source>
</evidence>
<evidence type="ECO:0000256" key="5">
    <source>
        <dbReference type="ARBA" id="ARBA00022792"/>
    </source>
</evidence>
<evidence type="ECO:0000256" key="9">
    <source>
        <dbReference type="SAM" id="Phobius"/>
    </source>
</evidence>
<evidence type="ECO:0000313" key="11">
    <source>
        <dbReference type="Proteomes" id="UP000549394"/>
    </source>
</evidence>
<feature type="transmembrane region" description="Helical" evidence="9">
    <location>
        <begin position="20"/>
        <end position="40"/>
    </location>
</feature>
<keyword evidence="5" id="KW-0999">Mitochondrion inner membrane</keyword>
<keyword evidence="7" id="KW-0496">Mitochondrion</keyword>
<dbReference type="Proteomes" id="UP000549394">
    <property type="component" value="Unassembled WGS sequence"/>
</dbReference>
<dbReference type="InterPro" id="IPR034884">
    <property type="entry name" value="Cytochrome_c_oxidase_VIc/VIIs"/>
</dbReference>
<evidence type="ECO:0000313" key="10">
    <source>
        <dbReference type="EMBL" id="CAD5125227.1"/>
    </source>
</evidence>
<proteinExistence type="inferred from homology"/>
<dbReference type="Gene3D" id="4.10.93.10">
    <property type="entry name" value="Mitochondrial cytochrome c oxidase subunit VIc/VIIs"/>
    <property type="match status" value="1"/>
</dbReference>
<dbReference type="GO" id="GO:0005743">
    <property type="term" value="C:mitochondrial inner membrane"/>
    <property type="evidence" value="ECO:0007669"/>
    <property type="project" value="UniProtKB-SubCell"/>
</dbReference>
<dbReference type="Pfam" id="PF02937">
    <property type="entry name" value="COX6C"/>
    <property type="match status" value="1"/>
</dbReference>
<evidence type="ECO:0000256" key="4">
    <source>
        <dbReference type="ARBA" id="ARBA00022692"/>
    </source>
</evidence>
<dbReference type="OrthoDB" id="10051322at2759"/>
<comment type="subcellular location">
    <subcellularLocation>
        <location evidence="1">Mitochondrion inner membrane</location>
        <topology evidence="1">Single-pass membrane protein</topology>
    </subcellularLocation>
</comment>
<accession>A0A7I8WAS3</accession>
<comment type="caution">
    <text evidence="10">The sequence shown here is derived from an EMBL/GenBank/DDBJ whole genome shotgun (WGS) entry which is preliminary data.</text>
</comment>
<dbReference type="PANTHER" id="PTHR48416">
    <property type="entry name" value="CYTOCHROME C OXIDASE SUBUNIT 6C"/>
    <property type="match status" value="1"/>
</dbReference>
<organism evidence="10 11">
    <name type="scientific">Dimorphilus gyrociliatus</name>
    <dbReference type="NCBI Taxonomy" id="2664684"/>
    <lineage>
        <taxon>Eukaryota</taxon>
        <taxon>Metazoa</taxon>
        <taxon>Spiralia</taxon>
        <taxon>Lophotrochozoa</taxon>
        <taxon>Annelida</taxon>
        <taxon>Polychaeta</taxon>
        <taxon>Polychaeta incertae sedis</taxon>
        <taxon>Dinophilidae</taxon>
        <taxon>Dimorphilus</taxon>
    </lineage>
</organism>
<evidence type="ECO:0000256" key="3">
    <source>
        <dbReference type="ARBA" id="ARBA00007204"/>
    </source>
</evidence>
<gene>
    <name evidence="10" type="ORF">DGYR_LOCUS12640</name>
</gene>
<keyword evidence="11" id="KW-1185">Reference proteome</keyword>
<name>A0A7I8WAS3_9ANNE</name>
<evidence type="ECO:0000256" key="6">
    <source>
        <dbReference type="ARBA" id="ARBA00022989"/>
    </source>
</evidence>